<keyword evidence="2" id="KW-0694">RNA-binding</keyword>
<keyword evidence="6" id="KW-1185">Reference proteome</keyword>
<dbReference type="Pfam" id="PF01585">
    <property type="entry name" value="G-patch"/>
    <property type="match status" value="1"/>
</dbReference>
<dbReference type="GO" id="GO:0003723">
    <property type="term" value="F:RNA binding"/>
    <property type="evidence" value="ECO:0007669"/>
    <property type="project" value="UniProtKB-KW"/>
</dbReference>
<dbReference type="Proteomes" id="UP001370490">
    <property type="component" value="Unassembled WGS sequence"/>
</dbReference>
<evidence type="ECO:0000256" key="1">
    <source>
        <dbReference type="ARBA" id="ARBA00004123"/>
    </source>
</evidence>
<evidence type="ECO:0000259" key="4">
    <source>
        <dbReference type="PROSITE" id="PS50174"/>
    </source>
</evidence>
<sequence>MDEGDSSKSFTDGGNNSCLLEEGEWIPEHDCGTTDSSGNILDEGASWDEENWRAQYGQVIKSVEETAPAMPVLDLWNWKTVSGVKKNGKRQVIRLVGRVVRQSVKLHPSMPSSASLLKTAPICETLFDLVRVRSDWDFPELSINEVSKPGGICQSKATDKVLKEKFSTLQDDVSASRKHNGHAYRDRAAERRALHGGVGIGPGQKRFCDDVDQPPSTSYSAEESAAEAWNMSFGADSYARKIMKTMGWEEGKALGKTQTGLMEPLQAVGNKGNAGLGWPYGRT</sequence>
<dbReference type="PANTHER" id="PTHR13948:SF38">
    <property type="entry name" value="D111_G-PATCH DOMAIN-CONTAINING PROTEIN"/>
    <property type="match status" value="1"/>
</dbReference>
<evidence type="ECO:0000313" key="6">
    <source>
        <dbReference type="Proteomes" id="UP001370490"/>
    </source>
</evidence>
<dbReference type="PANTHER" id="PTHR13948">
    <property type="entry name" value="RNA-BINDING PROTEIN"/>
    <property type="match status" value="1"/>
</dbReference>
<organism evidence="5 6">
    <name type="scientific">Dillenia turbinata</name>
    <dbReference type="NCBI Taxonomy" id="194707"/>
    <lineage>
        <taxon>Eukaryota</taxon>
        <taxon>Viridiplantae</taxon>
        <taxon>Streptophyta</taxon>
        <taxon>Embryophyta</taxon>
        <taxon>Tracheophyta</taxon>
        <taxon>Spermatophyta</taxon>
        <taxon>Magnoliopsida</taxon>
        <taxon>eudicotyledons</taxon>
        <taxon>Gunneridae</taxon>
        <taxon>Pentapetalae</taxon>
        <taxon>Dilleniales</taxon>
        <taxon>Dilleniaceae</taxon>
        <taxon>Dillenia</taxon>
    </lineage>
</organism>
<dbReference type="EMBL" id="JBAMMX010000020">
    <property type="protein sequence ID" value="KAK6920656.1"/>
    <property type="molecule type" value="Genomic_DNA"/>
</dbReference>
<dbReference type="GO" id="GO:0000398">
    <property type="term" value="P:mRNA splicing, via spliceosome"/>
    <property type="evidence" value="ECO:0007669"/>
    <property type="project" value="TreeGrafter"/>
</dbReference>
<name>A0AAN8Z153_9MAGN</name>
<evidence type="ECO:0000256" key="3">
    <source>
        <dbReference type="ARBA" id="ARBA00023242"/>
    </source>
</evidence>
<proteinExistence type="predicted"/>
<dbReference type="SMART" id="SM00443">
    <property type="entry name" value="G_patch"/>
    <property type="match status" value="1"/>
</dbReference>
<evidence type="ECO:0000256" key="2">
    <source>
        <dbReference type="ARBA" id="ARBA00022884"/>
    </source>
</evidence>
<dbReference type="PROSITE" id="PS50174">
    <property type="entry name" value="G_PATCH"/>
    <property type="match status" value="1"/>
</dbReference>
<keyword evidence="3" id="KW-0539">Nucleus</keyword>
<gene>
    <name evidence="5" type="ORF">RJ641_014334</name>
</gene>
<dbReference type="GO" id="GO:0005634">
    <property type="term" value="C:nucleus"/>
    <property type="evidence" value="ECO:0007669"/>
    <property type="project" value="UniProtKB-SubCell"/>
</dbReference>
<accession>A0AAN8Z153</accession>
<comment type="subcellular location">
    <subcellularLocation>
        <location evidence="1">Nucleus</location>
    </subcellularLocation>
</comment>
<reference evidence="5 6" key="1">
    <citation type="submission" date="2023-12" db="EMBL/GenBank/DDBJ databases">
        <title>A high-quality genome assembly for Dillenia turbinata (Dilleniales).</title>
        <authorList>
            <person name="Chanderbali A."/>
        </authorList>
    </citation>
    <scope>NUCLEOTIDE SEQUENCE [LARGE SCALE GENOMIC DNA]</scope>
    <source>
        <strain evidence="5">LSX21</strain>
        <tissue evidence="5">Leaf</tissue>
    </source>
</reference>
<feature type="domain" description="G-patch" evidence="4">
    <location>
        <begin position="235"/>
        <end position="281"/>
    </location>
</feature>
<comment type="caution">
    <text evidence="5">The sequence shown here is derived from an EMBL/GenBank/DDBJ whole genome shotgun (WGS) entry which is preliminary data.</text>
</comment>
<dbReference type="AlphaFoldDB" id="A0AAN8Z153"/>
<dbReference type="InterPro" id="IPR000467">
    <property type="entry name" value="G_patch_dom"/>
</dbReference>
<evidence type="ECO:0000313" key="5">
    <source>
        <dbReference type="EMBL" id="KAK6920656.1"/>
    </source>
</evidence>
<protein>
    <submittedName>
        <fullName evidence="5">G-patch domain</fullName>
    </submittedName>
</protein>